<keyword evidence="8" id="KW-1185">Reference proteome</keyword>
<comment type="subcellular location">
    <subcellularLocation>
        <location evidence="1">Cell membrane</location>
        <topology evidence="1">Multi-pass membrane protein</topology>
    </subcellularLocation>
</comment>
<dbReference type="AlphaFoldDB" id="A0A085W3F3"/>
<evidence type="ECO:0000256" key="3">
    <source>
        <dbReference type="ARBA" id="ARBA00022692"/>
    </source>
</evidence>
<dbReference type="InterPro" id="IPR005495">
    <property type="entry name" value="LptG/LptF_permease"/>
</dbReference>
<dbReference type="OrthoDB" id="5499270at2"/>
<evidence type="ECO:0000313" key="7">
    <source>
        <dbReference type="EMBL" id="KFE62216.1"/>
    </source>
</evidence>
<dbReference type="Proteomes" id="UP000028725">
    <property type="component" value="Unassembled WGS sequence"/>
</dbReference>
<gene>
    <name evidence="7" type="ORF">DB31_4322</name>
</gene>
<feature type="transmembrane region" description="Helical" evidence="6">
    <location>
        <begin position="277"/>
        <end position="295"/>
    </location>
</feature>
<sequence length="374" mass="41672">MRTTLFFYVMRTYLKSVVGILAAVLTVFLVVDFVDRARSYTGEGWVWGVLELYANKALVATQQLGPAALLLAAGVSVSALRKRGEVTALRALTFGPGALYVPIGLCAMAVCLGLISFDEQVVVRASRRVDEITTQRFNRWGDWRLYYTPKQWFRRGEHVFFLRAGSAEEGFRDVAILTLTPSFKLARRLDAEAMYPVKGTRWRLTGIVERTFSPDGRTQVQNKEEGEYDLGVPSNSFRIRPGRPEQMRSAELREQIVARAELGLASLQYQLTLHNRFAYPMAGFPAALLAVGLALRPNRRGHLTAAIVEGLLIAVAMWGLMVVCRTLVMTERLSPGVAAWLPAVVLSLAAGGLWMRREGLLQWPRRRALASTTP</sequence>
<keyword evidence="2" id="KW-1003">Cell membrane</keyword>
<feature type="transmembrane region" description="Helical" evidence="6">
    <location>
        <begin position="307"/>
        <end position="328"/>
    </location>
</feature>
<dbReference type="PANTHER" id="PTHR33529">
    <property type="entry name" value="SLR0882 PROTEIN-RELATED"/>
    <property type="match status" value="1"/>
</dbReference>
<name>A0A085W3F3_9BACT</name>
<protein>
    <submittedName>
        <fullName evidence="7">Permease YjgP/YjgQ family protein</fullName>
    </submittedName>
</protein>
<dbReference type="PANTHER" id="PTHR33529:SF2">
    <property type="entry name" value="LIPOPOLYSACCHARIDE EXPORT SYSTEM PERMEASE PROTEIN LPTG"/>
    <property type="match status" value="1"/>
</dbReference>
<evidence type="ECO:0000256" key="2">
    <source>
        <dbReference type="ARBA" id="ARBA00022475"/>
    </source>
</evidence>
<reference evidence="7 8" key="1">
    <citation type="submission" date="2014-04" db="EMBL/GenBank/DDBJ databases">
        <title>Genome assembly of Hyalangium minutum DSM 14724.</title>
        <authorList>
            <person name="Sharma G."/>
            <person name="Subramanian S."/>
        </authorList>
    </citation>
    <scope>NUCLEOTIDE SEQUENCE [LARGE SCALE GENOMIC DNA]</scope>
    <source>
        <strain evidence="7 8">DSM 14724</strain>
    </source>
</reference>
<dbReference type="GO" id="GO:0043190">
    <property type="term" value="C:ATP-binding cassette (ABC) transporter complex"/>
    <property type="evidence" value="ECO:0007669"/>
    <property type="project" value="TreeGrafter"/>
</dbReference>
<dbReference type="RefSeq" id="WP_044198068.1">
    <property type="nucleotide sequence ID" value="NZ_JMCB01000023.1"/>
</dbReference>
<keyword evidence="4 6" id="KW-1133">Transmembrane helix</keyword>
<keyword evidence="5 6" id="KW-0472">Membrane</keyword>
<dbReference type="Pfam" id="PF03739">
    <property type="entry name" value="LptF_LptG"/>
    <property type="match status" value="1"/>
</dbReference>
<proteinExistence type="predicted"/>
<organism evidence="7 8">
    <name type="scientific">Hyalangium minutum</name>
    <dbReference type="NCBI Taxonomy" id="394096"/>
    <lineage>
        <taxon>Bacteria</taxon>
        <taxon>Pseudomonadati</taxon>
        <taxon>Myxococcota</taxon>
        <taxon>Myxococcia</taxon>
        <taxon>Myxococcales</taxon>
        <taxon>Cystobacterineae</taxon>
        <taxon>Archangiaceae</taxon>
        <taxon>Hyalangium</taxon>
    </lineage>
</organism>
<accession>A0A085W3F3</accession>
<feature type="transmembrane region" description="Helical" evidence="6">
    <location>
        <begin position="334"/>
        <end position="355"/>
    </location>
</feature>
<comment type="caution">
    <text evidence="7">The sequence shown here is derived from an EMBL/GenBank/DDBJ whole genome shotgun (WGS) entry which is preliminary data.</text>
</comment>
<feature type="transmembrane region" description="Helical" evidence="6">
    <location>
        <begin position="57"/>
        <end position="80"/>
    </location>
</feature>
<evidence type="ECO:0000313" key="8">
    <source>
        <dbReference type="Proteomes" id="UP000028725"/>
    </source>
</evidence>
<feature type="transmembrane region" description="Helical" evidence="6">
    <location>
        <begin position="92"/>
        <end position="117"/>
    </location>
</feature>
<evidence type="ECO:0000256" key="4">
    <source>
        <dbReference type="ARBA" id="ARBA00022989"/>
    </source>
</evidence>
<dbReference type="GO" id="GO:0015920">
    <property type="term" value="P:lipopolysaccharide transport"/>
    <property type="evidence" value="ECO:0007669"/>
    <property type="project" value="TreeGrafter"/>
</dbReference>
<evidence type="ECO:0000256" key="6">
    <source>
        <dbReference type="SAM" id="Phobius"/>
    </source>
</evidence>
<dbReference type="EMBL" id="JMCB01000023">
    <property type="protein sequence ID" value="KFE62216.1"/>
    <property type="molecule type" value="Genomic_DNA"/>
</dbReference>
<evidence type="ECO:0000256" key="5">
    <source>
        <dbReference type="ARBA" id="ARBA00023136"/>
    </source>
</evidence>
<keyword evidence="3 6" id="KW-0812">Transmembrane</keyword>
<feature type="transmembrane region" description="Helical" evidence="6">
    <location>
        <begin position="12"/>
        <end position="31"/>
    </location>
</feature>
<evidence type="ECO:0000256" key="1">
    <source>
        <dbReference type="ARBA" id="ARBA00004651"/>
    </source>
</evidence>
<dbReference type="STRING" id="394096.DB31_4322"/>